<evidence type="ECO:0000259" key="2">
    <source>
        <dbReference type="Pfam" id="PF12146"/>
    </source>
</evidence>
<feature type="domain" description="Serine aminopeptidase S33" evidence="2">
    <location>
        <begin position="194"/>
        <end position="426"/>
    </location>
</feature>
<protein>
    <recommendedName>
        <fullName evidence="2">Serine aminopeptidase S33 domain-containing protein</fullName>
    </recommendedName>
</protein>
<organism evidence="3 4">
    <name type="scientific">Hymenobacter luteus</name>
    <dbReference type="NCBI Taxonomy" id="1411122"/>
    <lineage>
        <taxon>Bacteria</taxon>
        <taxon>Pseudomonadati</taxon>
        <taxon>Bacteroidota</taxon>
        <taxon>Cytophagia</taxon>
        <taxon>Cytophagales</taxon>
        <taxon>Hymenobacteraceae</taxon>
        <taxon>Hymenobacter</taxon>
    </lineage>
</organism>
<reference evidence="3 4" key="1">
    <citation type="submission" date="2020-08" db="EMBL/GenBank/DDBJ databases">
        <title>Genomic Encyclopedia of Type Strains, Phase IV (KMG-IV): sequencing the most valuable type-strain genomes for metagenomic binning, comparative biology and taxonomic classification.</title>
        <authorList>
            <person name="Goeker M."/>
        </authorList>
    </citation>
    <scope>NUCLEOTIDE SEQUENCE [LARGE SCALE GENOMIC DNA]</scope>
    <source>
        <strain evidence="3 4">DSM 26718</strain>
    </source>
</reference>
<keyword evidence="4" id="KW-1185">Reference proteome</keyword>
<dbReference type="InterPro" id="IPR022742">
    <property type="entry name" value="Hydrolase_4"/>
</dbReference>
<proteinExistence type="predicted"/>
<dbReference type="InterPro" id="IPR053145">
    <property type="entry name" value="AB_hydrolase_Est10"/>
</dbReference>
<dbReference type="PANTHER" id="PTHR43265:SF1">
    <property type="entry name" value="ESTERASE ESTD"/>
    <property type="match status" value="1"/>
</dbReference>
<evidence type="ECO:0000313" key="4">
    <source>
        <dbReference type="Proteomes" id="UP000532746"/>
    </source>
</evidence>
<dbReference type="PANTHER" id="PTHR43265">
    <property type="entry name" value="ESTERASE ESTD"/>
    <property type="match status" value="1"/>
</dbReference>
<evidence type="ECO:0000313" key="3">
    <source>
        <dbReference type="EMBL" id="MBB6060395.1"/>
    </source>
</evidence>
<accession>A0A7W9WDC0</accession>
<name>A0A7W9WDC0_9BACT</name>
<comment type="caution">
    <text evidence="3">The sequence shown here is derived from an EMBL/GenBank/DDBJ whole genome shotgun (WGS) entry which is preliminary data.</text>
</comment>
<sequence>MKKTLPKLFLFWLFWCLPLLTLAGVEQATPLNGQWKGPLKVPGGQLTLIITLVPLSNGSYYAALDAPQQRINRMPAEVTLKGSDITISIEQAGSKFVGKVKDGGATFQGNWTQPGLTAPLTLTRMKATPQPVATGKPRLTPPYREEEVKFLNTQANIALAGTLTIPAGPGPFPAVVLLSDNGPQNRDVEQQDYRMFGSLADHLTRRGIAVLRFDDRGVGKSQGNHFTATTADLVSDAQAAMVYLRAKPLVDQRYIGLVGHGEGGNVALLAAAEQQPATPAFVVSMSGYGVPGRDVIMRQQMEIMRLIGSNPAQVKAALELHKEMVEIIRQTPNDNQARGKVAATLRFNNTDLDPHMARARAVQLTSPWSRYFLDFDPTRTLGTVKCPVLLLGGGNDLQVDPAQNIAPLKKGLKSASVESQKLAGVNHWYQPEMKDWPLVNGEQQPVFSPKALATVREWIFDNTERPRPLPTSAPDAKSATSSAKGARKTPKTAQASR</sequence>
<dbReference type="SUPFAM" id="SSF53474">
    <property type="entry name" value="alpha/beta-Hydrolases"/>
    <property type="match status" value="1"/>
</dbReference>
<evidence type="ECO:0000256" key="1">
    <source>
        <dbReference type="SAM" id="MobiDB-lite"/>
    </source>
</evidence>
<dbReference type="AlphaFoldDB" id="A0A7W9WDC0"/>
<feature type="region of interest" description="Disordered" evidence="1">
    <location>
        <begin position="463"/>
        <end position="497"/>
    </location>
</feature>
<dbReference type="EMBL" id="JACHGG010000004">
    <property type="protein sequence ID" value="MBB6060395.1"/>
    <property type="molecule type" value="Genomic_DNA"/>
</dbReference>
<dbReference type="Proteomes" id="UP000532746">
    <property type="component" value="Unassembled WGS sequence"/>
</dbReference>
<dbReference type="RefSeq" id="WP_183404476.1">
    <property type="nucleotide sequence ID" value="NZ_JACHGG010000004.1"/>
</dbReference>
<dbReference type="InterPro" id="IPR029058">
    <property type="entry name" value="AB_hydrolase_fold"/>
</dbReference>
<dbReference type="Pfam" id="PF12146">
    <property type="entry name" value="Hydrolase_4"/>
    <property type="match status" value="1"/>
</dbReference>
<gene>
    <name evidence="3" type="ORF">HNQ93_003261</name>
</gene>
<dbReference type="Gene3D" id="3.40.50.1820">
    <property type="entry name" value="alpha/beta hydrolase"/>
    <property type="match status" value="1"/>
</dbReference>
<dbReference type="GO" id="GO:0052689">
    <property type="term" value="F:carboxylic ester hydrolase activity"/>
    <property type="evidence" value="ECO:0007669"/>
    <property type="project" value="TreeGrafter"/>
</dbReference>